<sequence length="184" mass="20500">MGPLRSYPKDRIHDNSDHSENTLQLYHEDQTYNSIDHPTSESIIVHREYFINGYGYSWHSSRTIYLAFSVLLLHVLIVLVHVATVLWSRHPWHSSSWSSFGQMMVLALRSTALEGLGSVGAGVSSSGTWNKSVSVRVVDAEGRLEMILQDEKGAVSQNQEVDSGAEEAGRDTGLSFARPGVKYH</sequence>
<dbReference type="STRING" id="2594813.A0A395MMA8"/>
<reference evidence="3 4" key="1">
    <citation type="journal article" date="2018" name="PLoS Pathog.">
        <title>Evolution of structural diversity of trichothecenes, a family of toxins produced by plant pathogenic and entomopathogenic fungi.</title>
        <authorList>
            <person name="Proctor R.H."/>
            <person name="McCormick S.P."/>
            <person name="Kim H.S."/>
            <person name="Cardoza R.E."/>
            <person name="Stanley A.M."/>
            <person name="Lindo L."/>
            <person name="Kelly A."/>
            <person name="Brown D.W."/>
            <person name="Lee T."/>
            <person name="Vaughan M.M."/>
            <person name="Alexander N.J."/>
            <person name="Busman M."/>
            <person name="Gutierrez S."/>
        </authorList>
    </citation>
    <scope>NUCLEOTIDE SEQUENCE [LARGE SCALE GENOMIC DNA]</scope>
    <source>
        <strain evidence="3 4">NRRL 13405</strain>
    </source>
</reference>
<keyword evidence="2" id="KW-1133">Transmembrane helix</keyword>
<keyword evidence="2" id="KW-0812">Transmembrane</keyword>
<keyword evidence="2" id="KW-0472">Membrane</keyword>
<comment type="caution">
    <text evidence="3">The sequence shown here is derived from an EMBL/GenBank/DDBJ whole genome shotgun (WGS) entry which is preliminary data.</text>
</comment>
<accession>A0A395MMA8</accession>
<dbReference type="EMBL" id="PXXK01000206">
    <property type="protein sequence ID" value="RFN48523.1"/>
    <property type="molecule type" value="Genomic_DNA"/>
</dbReference>
<gene>
    <name evidence="3" type="ORF">FIE12Z_7231</name>
</gene>
<feature type="region of interest" description="Disordered" evidence="1">
    <location>
        <begin position="157"/>
        <end position="184"/>
    </location>
</feature>
<name>A0A395MMA8_9HYPO</name>
<evidence type="ECO:0000313" key="4">
    <source>
        <dbReference type="Proteomes" id="UP000265631"/>
    </source>
</evidence>
<dbReference type="Proteomes" id="UP000265631">
    <property type="component" value="Unassembled WGS sequence"/>
</dbReference>
<protein>
    <submittedName>
        <fullName evidence="3">Uncharacterized protein</fullName>
    </submittedName>
</protein>
<keyword evidence="4" id="KW-1185">Reference proteome</keyword>
<organism evidence="3 4">
    <name type="scientific">Fusarium flagelliforme</name>
    <dbReference type="NCBI Taxonomy" id="2675880"/>
    <lineage>
        <taxon>Eukaryota</taxon>
        <taxon>Fungi</taxon>
        <taxon>Dikarya</taxon>
        <taxon>Ascomycota</taxon>
        <taxon>Pezizomycotina</taxon>
        <taxon>Sordariomycetes</taxon>
        <taxon>Hypocreomycetidae</taxon>
        <taxon>Hypocreales</taxon>
        <taxon>Nectriaceae</taxon>
        <taxon>Fusarium</taxon>
        <taxon>Fusarium incarnatum-equiseti species complex</taxon>
    </lineage>
</organism>
<evidence type="ECO:0000256" key="1">
    <source>
        <dbReference type="SAM" id="MobiDB-lite"/>
    </source>
</evidence>
<feature type="transmembrane region" description="Helical" evidence="2">
    <location>
        <begin position="64"/>
        <end position="87"/>
    </location>
</feature>
<proteinExistence type="predicted"/>
<dbReference type="AlphaFoldDB" id="A0A395MMA8"/>
<evidence type="ECO:0000256" key="2">
    <source>
        <dbReference type="SAM" id="Phobius"/>
    </source>
</evidence>
<evidence type="ECO:0000313" key="3">
    <source>
        <dbReference type="EMBL" id="RFN48523.1"/>
    </source>
</evidence>